<dbReference type="Proteomes" id="UP000225706">
    <property type="component" value="Unassembled WGS sequence"/>
</dbReference>
<evidence type="ECO:0000313" key="2">
    <source>
        <dbReference type="Proteomes" id="UP000225706"/>
    </source>
</evidence>
<proteinExistence type="predicted"/>
<dbReference type="EMBL" id="LSMT01000102">
    <property type="protein sequence ID" value="PFX27486.1"/>
    <property type="molecule type" value="Genomic_DNA"/>
</dbReference>
<dbReference type="OrthoDB" id="5950777at2759"/>
<dbReference type="PANTHER" id="PTHR41161">
    <property type="entry name" value="PROTEIN NCBP2AS2"/>
    <property type="match status" value="1"/>
</dbReference>
<dbReference type="InterPro" id="IPR042407">
    <property type="entry name" value="NCBP2-AS2"/>
</dbReference>
<accession>A0A2B4SDP3</accession>
<comment type="caution">
    <text evidence="1">The sequence shown here is derived from an EMBL/GenBank/DDBJ whole genome shotgun (WGS) entry which is preliminary data.</text>
</comment>
<evidence type="ECO:0000313" key="1">
    <source>
        <dbReference type="EMBL" id="PFX27486.1"/>
    </source>
</evidence>
<name>A0A2B4SDP3_STYPI</name>
<gene>
    <name evidence="1" type="ORF">AWC38_SpisGene7829</name>
</gene>
<keyword evidence="2" id="KW-1185">Reference proteome</keyword>
<dbReference type="PANTHER" id="PTHR41161:SF1">
    <property type="entry name" value="PROTEIN NCBP2AS2"/>
    <property type="match status" value="1"/>
</dbReference>
<dbReference type="AlphaFoldDB" id="A0A2B4SDP3"/>
<reference evidence="2" key="1">
    <citation type="journal article" date="2017" name="bioRxiv">
        <title>Comparative analysis of the genomes of Stylophora pistillata and Acropora digitifera provides evidence for extensive differences between species of corals.</title>
        <authorList>
            <person name="Voolstra C.R."/>
            <person name="Li Y."/>
            <person name="Liew Y.J."/>
            <person name="Baumgarten S."/>
            <person name="Zoccola D."/>
            <person name="Flot J.-F."/>
            <person name="Tambutte S."/>
            <person name="Allemand D."/>
            <person name="Aranda M."/>
        </authorList>
    </citation>
    <scope>NUCLEOTIDE SEQUENCE [LARGE SCALE GENOMIC DNA]</scope>
</reference>
<protein>
    <submittedName>
        <fullName evidence="1">Uncharacterized protein</fullName>
    </submittedName>
</protein>
<sequence length="117" mass="13947">MKKKRLGYIVDLPNLAIYRRRSKMPLRYLLTFLANKQVVDKLANSYPIRRLAQLTHYTYRQVTLWGTDALDKAVKSREAQANVQQSNQISNRVVSFSRNFFKNIQEEIEKIQQRPRY</sequence>
<organism evidence="1 2">
    <name type="scientific">Stylophora pistillata</name>
    <name type="common">Smooth cauliflower coral</name>
    <dbReference type="NCBI Taxonomy" id="50429"/>
    <lineage>
        <taxon>Eukaryota</taxon>
        <taxon>Metazoa</taxon>
        <taxon>Cnidaria</taxon>
        <taxon>Anthozoa</taxon>
        <taxon>Hexacorallia</taxon>
        <taxon>Scleractinia</taxon>
        <taxon>Astrocoeniina</taxon>
        <taxon>Pocilloporidae</taxon>
        <taxon>Stylophora</taxon>
    </lineage>
</organism>